<accession>A0A0G3B757</accession>
<dbReference type="EMBL" id="KP900016">
    <property type="protein sequence ID" value="AKJ21288.1"/>
    <property type="molecule type" value="Genomic_DNA"/>
</dbReference>
<keyword evidence="1" id="KW-0812">Transmembrane</keyword>
<feature type="transmembrane region" description="Helical" evidence="1">
    <location>
        <begin position="36"/>
        <end position="56"/>
    </location>
</feature>
<dbReference type="InterPro" id="IPR020150">
    <property type="entry name" value="T4SS_TrbE"/>
</dbReference>
<geneLocation type="plasmid" evidence="2">
    <name>pP10164-NDM</name>
</geneLocation>
<proteinExistence type="predicted"/>
<keyword evidence="1" id="KW-0472">Membrane</keyword>
<dbReference type="RefSeq" id="WP_008324128.1">
    <property type="nucleotide sequence ID" value="NZ_KP900016.1"/>
</dbReference>
<name>A0A0G3B757_9ENTR</name>
<sequence>MKIKGFTGRLIISLIVASPVLYWRGNIVDETTRIDVFFMALMVVLFVAGVLLAWLLNPLFKR</sequence>
<reference evidence="2" key="1">
    <citation type="journal article" date="2015" name="Front. Microbiol.">
        <title>Production of plasmid-encoding NDM-1 in clinical Raoultella ornithinolytica and Leclercia adecarboxylata from China.</title>
        <authorList>
            <person name="Sun F."/>
            <person name="Yin Z."/>
            <person name="Feng J."/>
            <person name="Qiu Y."/>
            <person name="Zhang D."/>
            <person name="Luo W."/>
            <person name="Yang H."/>
            <person name="Yang W."/>
            <person name="Wang J."/>
            <person name="Chen W."/>
            <person name="Xia P."/>
            <person name="Zhou D."/>
        </authorList>
    </citation>
    <scope>NUCLEOTIDE SEQUENCE</scope>
    <source>
        <strain evidence="2">P10164</strain>
        <plasmid evidence="2">pP10164-NDM</plasmid>
    </source>
</reference>
<organism evidence="2">
    <name type="scientific">Leclercia adecarboxylata</name>
    <dbReference type="NCBI Taxonomy" id="83655"/>
    <lineage>
        <taxon>Bacteria</taxon>
        <taxon>Pseudomonadati</taxon>
        <taxon>Pseudomonadota</taxon>
        <taxon>Gammaproteobacteria</taxon>
        <taxon>Enterobacterales</taxon>
        <taxon>Enterobacteriaceae</taxon>
        <taxon>Leclercia</taxon>
    </lineage>
</organism>
<keyword evidence="1" id="KW-1133">Transmembrane helix</keyword>
<gene>
    <name evidence="2" type="primary">traE</name>
    <name evidence="2" type="ORF">pP10164-NDM_0105</name>
</gene>
<dbReference type="AlphaFoldDB" id="A0A0G3B757"/>
<keyword evidence="2" id="KW-0614">Plasmid</keyword>
<feature type="transmembrane region" description="Helical" evidence="1">
    <location>
        <begin position="7"/>
        <end position="24"/>
    </location>
</feature>
<reference evidence="2" key="2">
    <citation type="submission" date="2015-03" db="EMBL/GenBank/DDBJ databases">
        <authorList>
            <person name="Chen Z."/>
            <person name="Feng J."/>
            <person name="Fang H."/>
            <person name="Li Y."/>
            <person name="Chen X."/>
            <person name="Guo X."/>
            <person name="Chen W."/>
            <person name="Wang L."/>
            <person name="Lin L."/>
            <person name="Yang H."/>
            <person name="Yang W."/>
            <person name="Wang J."/>
            <person name="Yin Z."/>
            <person name="Liu C."/>
            <person name="Zhou D."/>
        </authorList>
    </citation>
    <scope>NUCLEOTIDE SEQUENCE</scope>
    <source>
        <strain evidence="2">P10164</strain>
        <plasmid evidence="2">pP10164-NDM</plasmid>
    </source>
</reference>
<evidence type="ECO:0000313" key="2">
    <source>
        <dbReference type="EMBL" id="AKJ21288.1"/>
    </source>
</evidence>
<dbReference type="Pfam" id="PF11100">
    <property type="entry name" value="TrbE"/>
    <property type="match status" value="1"/>
</dbReference>
<evidence type="ECO:0000256" key="1">
    <source>
        <dbReference type="SAM" id="Phobius"/>
    </source>
</evidence>
<dbReference type="GeneID" id="99708353"/>
<protein>
    <submittedName>
        <fullName evidence="2">Protein TrbE</fullName>
    </submittedName>
</protein>